<dbReference type="AlphaFoldDB" id="A0AAD9QBE5"/>
<dbReference type="EMBL" id="JARQWQ010000046">
    <property type="protein sequence ID" value="KAK2558114.1"/>
    <property type="molecule type" value="Genomic_DNA"/>
</dbReference>
<proteinExistence type="predicted"/>
<comment type="caution">
    <text evidence="1">The sequence shown here is derived from an EMBL/GenBank/DDBJ whole genome shotgun (WGS) entry which is preliminary data.</text>
</comment>
<gene>
    <name evidence="1" type="ORF">P5673_019695</name>
</gene>
<accession>A0AAD9QBE5</accession>
<reference evidence="1" key="1">
    <citation type="journal article" date="2023" name="G3 (Bethesda)">
        <title>Whole genome assembly and annotation of the endangered Caribbean coral Acropora cervicornis.</title>
        <authorList>
            <person name="Selwyn J.D."/>
            <person name="Vollmer S.V."/>
        </authorList>
    </citation>
    <scope>NUCLEOTIDE SEQUENCE</scope>
    <source>
        <strain evidence="1">K2</strain>
    </source>
</reference>
<sequence>MFQIKLTQTMDDSVYVSTVRADQSFYPLDLTDRAAFGICEFTVIESTKCSDIIQLYVVTMCLQFDALGGTSMKPRSKRAPHSKRLSIKDLALELAKKH</sequence>
<evidence type="ECO:0000313" key="1">
    <source>
        <dbReference type="EMBL" id="KAK2558114.1"/>
    </source>
</evidence>
<evidence type="ECO:0000313" key="2">
    <source>
        <dbReference type="Proteomes" id="UP001249851"/>
    </source>
</evidence>
<organism evidence="1 2">
    <name type="scientific">Acropora cervicornis</name>
    <name type="common">Staghorn coral</name>
    <dbReference type="NCBI Taxonomy" id="6130"/>
    <lineage>
        <taxon>Eukaryota</taxon>
        <taxon>Metazoa</taxon>
        <taxon>Cnidaria</taxon>
        <taxon>Anthozoa</taxon>
        <taxon>Hexacorallia</taxon>
        <taxon>Scleractinia</taxon>
        <taxon>Astrocoeniina</taxon>
        <taxon>Acroporidae</taxon>
        <taxon>Acropora</taxon>
    </lineage>
</organism>
<keyword evidence="2" id="KW-1185">Reference proteome</keyword>
<reference evidence="1" key="2">
    <citation type="journal article" date="2023" name="Science">
        <title>Genomic signatures of disease resistance in endangered staghorn corals.</title>
        <authorList>
            <person name="Vollmer S.V."/>
            <person name="Selwyn J.D."/>
            <person name="Despard B.A."/>
            <person name="Roesel C.L."/>
        </authorList>
    </citation>
    <scope>NUCLEOTIDE SEQUENCE</scope>
    <source>
        <strain evidence="1">K2</strain>
    </source>
</reference>
<feature type="non-terminal residue" evidence="1">
    <location>
        <position position="1"/>
    </location>
</feature>
<protein>
    <submittedName>
        <fullName evidence="1">Uncharacterized protein</fullName>
    </submittedName>
</protein>
<name>A0AAD9QBE5_ACRCE</name>
<dbReference type="Proteomes" id="UP001249851">
    <property type="component" value="Unassembled WGS sequence"/>
</dbReference>